<protein>
    <submittedName>
        <fullName evidence="1">Uncharacterized protein</fullName>
    </submittedName>
</protein>
<dbReference type="Proteomes" id="UP001497680">
    <property type="component" value="Unassembled WGS sequence"/>
</dbReference>
<evidence type="ECO:0000313" key="2">
    <source>
        <dbReference type="Proteomes" id="UP001497680"/>
    </source>
</evidence>
<evidence type="ECO:0000313" key="1">
    <source>
        <dbReference type="EMBL" id="KAI6080445.1"/>
    </source>
</evidence>
<accession>A0ACC0CJ67</accession>
<dbReference type="EMBL" id="MU394443">
    <property type="protein sequence ID" value="KAI6080445.1"/>
    <property type="molecule type" value="Genomic_DNA"/>
</dbReference>
<organism evidence="1 2">
    <name type="scientific">Hypoxylon rubiginosum</name>
    <dbReference type="NCBI Taxonomy" id="110542"/>
    <lineage>
        <taxon>Eukaryota</taxon>
        <taxon>Fungi</taxon>
        <taxon>Dikarya</taxon>
        <taxon>Ascomycota</taxon>
        <taxon>Pezizomycotina</taxon>
        <taxon>Sordariomycetes</taxon>
        <taxon>Xylariomycetidae</taxon>
        <taxon>Xylariales</taxon>
        <taxon>Hypoxylaceae</taxon>
        <taxon>Hypoxylon</taxon>
    </lineage>
</organism>
<keyword evidence="2" id="KW-1185">Reference proteome</keyword>
<reference evidence="1 2" key="1">
    <citation type="journal article" date="2022" name="New Phytol.">
        <title>Ecological generalism drives hyperdiversity of secondary metabolite gene clusters in xylarialean endophytes.</title>
        <authorList>
            <person name="Franco M.E.E."/>
            <person name="Wisecaver J.H."/>
            <person name="Arnold A.E."/>
            <person name="Ju Y.M."/>
            <person name="Slot J.C."/>
            <person name="Ahrendt S."/>
            <person name="Moore L.P."/>
            <person name="Eastman K.E."/>
            <person name="Scott K."/>
            <person name="Konkel Z."/>
            <person name="Mondo S.J."/>
            <person name="Kuo A."/>
            <person name="Hayes R.D."/>
            <person name="Haridas S."/>
            <person name="Andreopoulos B."/>
            <person name="Riley R."/>
            <person name="LaButti K."/>
            <person name="Pangilinan J."/>
            <person name="Lipzen A."/>
            <person name="Amirebrahimi M."/>
            <person name="Yan J."/>
            <person name="Adam C."/>
            <person name="Keymanesh K."/>
            <person name="Ng V."/>
            <person name="Louie K."/>
            <person name="Northen T."/>
            <person name="Drula E."/>
            <person name="Henrissat B."/>
            <person name="Hsieh H.M."/>
            <person name="Youens-Clark K."/>
            <person name="Lutzoni F."/>
            <person name="Miadlikowska J."/>
            <person name="Eastwood D.C."/>
            <person name="Hamelin R.C."/>
            <person name="Grigoriev I.V."/>
            <person name="U'Ren J.M."/>
        </authorList>
    </citation>
    <scope>NUCLEOTIDE SEQUENCE [LARGE SCALE GENOMIC DNA]</scope>
    <source>
        <strain evidence="1 2">ER1909</strain>
    </source>
</reference>
<sequence>MRKASRRYRVGSSGAASLAPVVIVSGFEVEGCPRGLGKEARRREWSALIASRIYSEPSIFMFDNGTDIHNPSRGKFHTHSGNDLNRGGGGLVTFDALDKR</sequence>
<comment type="caution">
    <text evidence="1">The sequence shown here is derived from an EMBL/GenBank/DDBJ whole genome shotgun (WGS) entry which is preliminary data.</text>
</comment>
<name>A0ACC0CJ67_9PEZI</name>
<gene>
    <name evidence="1" type="ORF">F4821DRAFT_265888</name>
</gene>
<proteinExistence type="predicted"/>